<dbReference type="PANTHER" id="PTHR48006">
    <property type="entry name" value="LEUCINE-RICH REPEAT-CONTAINING PROTEIN DDB_G0281931-RELATED"/>
    <property type="match status" value="1"/>
</dbReference>
<dbReference type="InterPro" id="IPR000719">
    <property type="entry name" value="Prot_kinase_dom"/>
</dbReference>
<organism evidence="3 4">
    <name type="scientific">Oldenlandia corymbosa var. corymbosa</name>
    <dbReference type="NCBI Taxonomy" id="529605"/>
    <lineage>
        <taxon>Eukaryota</taxon>
        <taxon>Viridiplantae</taxon>
        <taxon>Streptophyta</taxon>
        <taxon>Embryophyta</taxon>
        <taxon>Tracheophyta</taxon>
        <taxon>Spermatophyta</taxon>
        <taxon>Magnoliopsida</taxon>
        <taxon>eudicotyledons</taxon>
        <taxon>Gunneridae</taxon>
        <taxon>Pentapetalae</taxon>
        <taxon>asterids</taxon>
        <taxon>lamiids</taxon>
        <taxon>Gentianales</taxon>
        <taxon>Rubiaceae</taxon>
        <taxon>Rubioideae</taxon>
        <taxon>Spermacoceae</taxon>
        <taxon>Hedyotis-Oldenlandia complex</taxon>
        <taxon>Oldenlandia</taxon>
    </lineage>
</organism>
<evidence type="ECO:0000313" key="4">
    <source>
        <dbReference type="Proteomes" id="UP001161247"/>
    </source>
</evidence>
<dbReference type="InterPro" id="IPR051824">
    <property type="entry name" value="LRR_Rcpt-Like_S/T_Kinase"/>
</dbReference>
<dbReference type="PROSITE" id="PS50011">
    <property type="entry name" value="PROTEIN_KINASE_DOM"/>
    <property type="match status" value="2"/>
</dbReference>
<dbReference type="FunFam" id="3.30.200.20:FF:000433">
    <property type="entry name" value="Predicted protein"/>
    <property type="match status" value="1"/>
</dbReference>
<dbReference type="EMBL" id="OX459123">
    <property type="protein sequence ID" value="CAI9109515.1"/>
    <property type="molecule type" value="Genomic_DNA"/>
</dbReference>
<dbReference type="GO" id="GO:0005524">
    <property type="term" value="F:ATP binding"/>
    <property type="evidence" value="ECO:0007669"/>
    <property type="project" value="InterPro"/>
</dbReference>
<dbReference type="FunFam" id="1.10.510.10:FF:000448">
    <property type="entry name" value="Putative LRR receptor-like serine/threonine-protein kinase"/>
    <property type="match status" value="1"/>
</dbReference>
<comment type="subcellular location">
    <subcellularLocation>
        <location evidence="1">Membrane</location>
        <topology evidence="1">Single-pass type I membrane protein</topology>
    </subcellularLocation>
</comment>
<gene>
    <name evidence="3" type="ORF">OLC1_LOCUS17398</name>
</gene>
<name>A0AAV1DNS3_OLDCO</name>
<dbReference type="AlphaFoldDB" id="A0AAV1DNS3"/>
<sequence length="704" mass="79552">MPEVYDNWDRLVSAVLHREEDREAALRTPSELSLVSSSPFSLAPFHGRVSSFSSRLSVGESCTYNQILKITDYFDDSKLIKKGHSGDFYLGVLQSGIHVVVKRVNLSSSAKRLSSSSEIEICGMVNHHRLIPLLGHCWGNAGAKFLVYKYMHNKDLSKVLNGEICRDWRIRLKIATESAEGLCHLHHACFPPLVHRDIQGSSILLDDNFEVRLGSLTGTCTEEASNKPNGVSRFLWLPMGFQQRNSGRRNATRAYDVYCFGKVLLELITGKLGLSSAKGSRMKNWMTKTLPLIVLGDKKLIADIVDPFLFMDEDTMKEVWEVAFIAKACLSSKPSEQPKMAQIFKALKGLLARTSVRICPNGKIHPRSSSRIFTLEELKDATGNFGMDCWLGEDEFGELYQGLLQEKSKSHDFISSPIVVKKMHLRKEKGFQQSKAEAEMLRRLCHPNILKLVGYCFEDDQLLLAYESTQEGSLNKYFSEETSAIRDLTWDRRLKILIGAARGLAFLDSAHRQGFFQLKKVGEGFYGYFNCSKIYIDSDYNPKITGFSVTAVDPPDDLGDVHPKIYRSGKYEYAAPEYKHPGFWLWEDARSYLHLKSDVYGFGVVLVRMLTGVDNHHHTSQITELKPLQFVERDMDGLLKGVIPLEAAEKMAQLAQLCLRHEHELRPSIEQVVEILEGIEKIKSSGDDLNELDSLLEGVEKLQL</sequence>
<evidence type="ECO:0000256" key="1">
    <source>
        <dbReference type="ARBA" id="ARBA00004479"/>
    </source>
</evidence>
<feature type="domain" description="Protein kinase" evidence="2">
    <location>
        <begin position="74"/>
        <end position="351"/>
    </location>
</feature>
<dbReference type="Gene3D" id="1.10.510.10">
    <property type="entry name" value="Transferase(Phosphotransferase) domain 1"/>
    <property type="match status" value="2"/>
</dbReference>
<accession>A0AAV1DNS3</accession>
<dbReference type="Gene3D" id="3.30.200.20">
    <property type="entry name" value="Phosphorylase Kinase, domain 1"/>
    <property type="match status" value="2"/>
</dbReference>
<proteinExistence type="predicted"/>
<dbReference type="InterPro" id="IPR011009">
    <property type="entry name" value="Kinase-like_dom_sf"/>
</dbReference>
<dbReference type="Proteomes" id="UP001161247">
    <property type="component" value="Chromosome 6"/>
</dbReference>
<dbReference type="GO" id="GO:0016020">
    <property type="term" value="C:membrane"/>
    <property type="evidence" value="ECO:0007669"/>
    <property type="project" value="UniProtKB-SubCell"/>
</dbReference>
<dbReference type="Pfam" id="PF07714">
    <property type="entry name" value="PK_Tyr_Ser-Thr"/>
    <property type="match status" value="2"/>
</dbReference>
<dbReference type="GO" id="GO:0004672">
    <property type="term" value="F:protein kinase activity"/>
    <property type="evidence" value="ECO:0007669"/>
    <property type="project" value="InterPro"/>
</dbReference>
<evidence type="ECO:0000259" key="2">
    <source>
        <dbReference type="PROSITE" id="PS50011"/>
    </source>
</evidence>
<feature type="domain" description="Protein kinase" evidence="2">
    <location>
        <begin position="385"/>
        <end position="679"/>
    </location>
</feature>
<protein>
    <submittedName>
        <fullName evidence="3">OLC1v1009348C1</fullName>
    </submittedName>
</protein>
<reference evidence="3" key="1">
    <citation type="submission" date="2023-03" db="EMBL/GenBank/DDBJ databases">
        <authorList>
            <person name="Julca I."/>
        </authorList>
    </citation>
    <scope>NUCLEOTIDE SEQUENCE</scope>
</reference>
<evidence type="ECO:0000313" key="3">
    <source>
        <dbReference type="EMBL" id="CAI9109515.1"/>
    </source>
</evidence>
<dbReference type="SUPFAM" id="SSF56112">
    <property type="entry name" value="Protein kinase-like (PK-like)"/>
    <property type="match status" value="2"/>
</dbReference>
<dbReference type="PANTHER" id="PTHR48006:SF50">
    <property type="entry name" value="OS03G0724300 PROTEIN"/>
    <property type="match status" value="1"/>
</dbReference>
<dbReference type="InterPro" id="IPR001245">
    <property type="entry name" value="Ser-Thr/Tyr_kinase_cat_dom"/>
</dbReference>
<keyword evidence="4" id="KW-1185">Reference proteome</keyword>